<dbReference type="Gene3D" id="3.20.20.80">
    <property type="entry name" value="Glycosidases"/>
    <property type="match status" value="1"/>
</dbReference>
<accession>A0A941I8B9</accession>
<dbReference type="EMBL" id="JAGSPN010000014">
    <property type="protein sequence ID" value="MBR7783714.1"/>
    <property type="molecule type" value="Genomic_DNA"/>
</dbReference>
<name>A0A941I8B9_9BURK</name>
<dbReference type="AlphaFoldDB" id="A0A941I8B9"/>
<protein>
    <recommendedName>
        <fullName evidence="2">Glycoside hydrolase family 44 catalytic domain-containing protein</fullName>
    </recommendedName>
</protein>
<feature type="chain" id="PRO_5036945710" description="Glycoside hydrolase family 44 catalytic domain-containing protein" evidence="1">
    <location>
        <begin position="25"/>
        <end position="592"/>
    </location>
</feature>
<dbReference type="SUPFAM" id="SSF51445">
    <property type="entry name" value="(Trans)glycosidases"/>
    <property type="match status" value="1"/>
</dbReference>
<gene>
    <name evidence="3" type="ORF">KDM89_16330</name>
</gene>
<dbReference type="Proteomes" id="UP000680067">
    <property type="component" value="Unassembled WGS sequence"/>
</dbReference>
<organism evidence="3 4">
    <name type="scientific">Undibacterium luofuense</name>
    <dbReference type="NCBI Taxonomy" id="2828733"/>
    <lineage>
        <taxon>Bacteria</taxon>
        <taxon>Pseudomonadati</taxon>
        <taxon>Pseudomonadota</taxon>
        <taxon>Betaproteobacteria</taxon>
        <taxon>Burkholderiales</taxon>
        <taxon>Oxalobacteraceae</taxon>
        <taxon>Undibacterium</taxon>
    </lineage>
</organism>
<dbReference type="InterPro" id="IPR024745">
    <property type="entry name" value="GH44_cat"/>
</dbReference>
<evidence type="ECO:0000256" key="1">
    <source>
        <dbReference type="SAM" id="SignalP"/>
    </source>
</evidence>
<keyword evidence="1" id="KW-0732">Signal</keyword>
<evidence type="ECO:0000313" key="3">
    <source>
        <dbReference type="EMBL" id="MBR7783714.1"/>
    </source>
</evidence>
<feature type="signal peptide" evidence="1">
    <location>
        <begin position="1"/>
        <end position="24"/>
    </location>
</feature>
<feature type="domain" description="Glycoside hydrolase family 44 catalytic" evidence="2">
    <location>
        <begin position="145"/>
        <end position="376"/>
    </location>
</feature>
<reference evidence="3" key="1">
    <citation type="submission" date="2021-04" db="EMBL/GenBank/DDBJ databases">
        <title>novel species isolated from subtropical streams in China.</title>
        <authorList>
            <person name="Lu H."/>
        </authorList>
    </citation>
    <scope>NUCLEOTIDE SEQUENCE</scope>
    <source>
        <strain evidence="3">LFS511W</strain>
    </source>
</reference>
<comment type="caution">
    <text evidence="3">The sequence shown here is derived from an EMBL/GenBank/DDBJ whole genome shotgun (WGS) entry which is preliminary data.</text>
</comment>
<keyword evidence="4" id="KW-1185">Reference proteome</keyword>
<evidence type="ECO:0000313" key="4">
    <source>
        <dbReference type="Proteomes" id="UP000680067"/>
    </source>
</evidence>
<dbReference type="InterPro" id="IPR013780">
    <property type="entry name" value="Glyco_hydro_b"/>
</dbReference>
<dbReference type="RefSeq" id="WP_212688992.1">
    <property type="nucleotide sequence ID" value="NZ_JAGSPN010000014.1"/>
</dbReference>
<dbReference type="InterPro" id="IPR017853">
    <property type="entry name" value="GH"/>
</dbReference>
<evidence type="ECO:0000259" key="2">
    <source>
        <dbReference type="Pfam" id="PF12891"/>
    </source>
</evidence>
<dbReference type="Pfam" id="PF12891">
    <property type="entry name" value="Glyco_hydro_44"/>
    <property type="match status" value="1"/>
</dbReference>
<proteinExistence type="predicted"/>
<dbReference type="Gene3D" id="2.60.40.1180">
    <property type="entry name" value="Golgi alpha-mannosidase II"/>
    <property type="match status" value="1"/>
</dbReference>
<sequence>MRPTTLAKVLLTAGLLTQIPLALAQNVTFTVNTQTERKNISPLIYGFNAYADGSGRAGWDAHGGRASLEGLNLTSRRLGGNNMTSYNWENGVSNSGADFCHSSNFGVTYSTGAGWPNQQNGLAYYTPGAGLISFHDQSLALNTFSLLQLPAAGKLPKDIQFLNPPGNCNGQQLWQSTAGASNVETARWLTIVNDKPAAAGAVSLNPSLNDNVVYIDEELNFLIKKYGKASAAKGVKGYELDNEPDLWHLWPTYLGAGTHENLHPDLTTVAEVLQKNVSLAQTVKRMDASAKTFGPALSGYLGLYSLWSAWDGSAAHQPSDWTQYNKEPYITKSTGDRYRYNNMTFANVYLDTMKQASTTAGKRLLDVFSFHYYPQASYDQATRSQASRSLWDPQYVEPTWITQPGYGFTDGNGLQMLPKLNRAIADFYPGTKLAVTEYDFGGMYDATGAIAQADALGAFGKNGVYLATYFGDVEGYIASAFRLFRNYDGNKSVFPEISVRAVSTNNANGTVYAAVSAADPNTVHLITINRLPTALNASVQITHPVALNYVQAWGVDSSSPNVSARQVQTTLNANKFSTSLPPYSVMHFVLKP</sequence>